<name>A0A8J6HC89_TENMO</name>
<reference evidence="2" key="2">
    <citation type="submission" date="2021-08" db="EMBL/GenBank/DDBJ databases">
        <authorList>
            <person name="Eriksson T."/>
        </authorList>
    </citation>
    <scope>NUCLEOTIDE SEQUENCE</scope>
    <source>
        <strain evidence="2">Stoneville</strain>
        <tissue evidence="2">Whole head</tissue>
    </source>
</reference>
<reference evidence="2" key="1">
    <citation type="journal article" date="2020" name="J Insects Food Feed">
        <title>The yellow mealworm (Tenebrio molitor) genome: a resource for the emerging insects as food and feed industry.</title>
        <authorList>
            <person name="Eriksson T."/>
            <person name="Andere A."/>
            <person name="Kelstrup H."/>
            <person name="Emery V."/>
            <person name="Picard C."/>
        </authorList>
    </citation>
    <scope>NUCLEOTIDE SEQUENCE</scope>
    <source>
        <strain evidence="2">Stoneville</strain>
        <tissue evidence="2">Whole head</tissue>
    </source>
</reference>
<dbReference type="EMBL" id="JABDTM020026352">
    <property type="protein sequence ID" value="KAH0812029.1"/>
    <property type="molecule type" value="Genomic_DNA"/>
</dbReference>
<comment type="caution">
    <text evidence="2">The sequence shown here is derived from an EMBL/GenBank/DDBJ whole genome shotgun (WGS) entry which is preliminary data.</text>
</comment>
<feature type="region of interest" description="Disordered" evidence="1">
    <location>
        <begin position="104"/>
        <end position="161"/>
    </location>
</feature>
<evidence type="ECO:0000313" key="2">
    <source>
        <dbReference type="EMBL" id="KAH0812029.1"/>
    </source>
</evidence>
<feature type="compositionally biased region" description="Polar residues" evidence="1">
    <location>
        <begin position="142"/>
        <end position="153"/>
    </location>
</feature>
<accession>A0A8J6HC89</accession>
<feature type="region of interest" description="Disordered" evidence="1">
    <location>
        <begin position="376"/>
        <end position="395"/>
    </location>
</feature>
<dbReference type="AlphaFoldDB" id="A0A8J6HC89"/>
<feature type="region of interest" description="Disordered" evidence="1">
    <location>
        <begin position="1"/>
        <end position="61"/>
    </location>
</feature>
<organism evidence="2 3">
    <name type="scientific">Tenebrio molitor</name>
    <name type="common">Yellow mealworm beetle</name>
    <dbReference type="NCBI Taxonomy" id="7067"/>
    <lineage>
        <taxon>Eukaryota</taxon>
        <taxon>Metazoa</taxon>
        <taxon>Ecdysozoa</taxon>
        <taxon>Arthropoda</taxon>
        <taxon>Hexapoda</taxon>
        <taxon>Insecta</taxon>
        <taxon>Pterygota</taxon>
        <taxon>Neoptera</taxon>
        <taxon>Endopterygota</taxon>
        <taxon>Coleoptera</taxon>
        <taxon>Polyphaga</taxon>
        <taxon>Cucujiformia</taxon>
        <taxon>Tenebrionidae</taxon>
        <taxon>Tenebrio</taxon>
    </lineage>
</organism>
<dbReference type="Proteomes" id="UP000719412">
    <property type="component" value="Unassembled WGS sequence"/>
</dbReference>
<evidence type="ECO:0000313" key="3">
    <source>
        <dbReference type="Proteomes" id="UP000719412"/>
    </source>
</evidence>
<protein>
    <submittedName>
        <fullName evidence="2">Uncharacterized protein</fullName>
    </submittedName>
</protein>
<feature type="compositionally biased region" description="Basic residues" evidence="1">
    <location>
        <begin position="36"/>
        <end position="50"/>
    </location>
</feature>
<proteinExistence type="predicted"/>
<gene>
    <name evidence="2" type="ORF">GEV33_010762</name>
</gene>
<sequence length="395" mass="44578">MSSRRKTAYSWRARRSRRMQSDEDLPLSLLALLGPKKPRTKKKLTPRKKSERAQVPTRSSEVIDLDENPENAEILNNVNAKIGNFMQSGSFISSDEDETEMIKAKTNKKPSPNQFFISDDSDDDSKVDQECRLAIGIERSEPSTSAGTSTNSSKDNKPTILDDSIMEIIDSVLDNTGSSKSENKENSITEMKSLEEFRKETEEMLKSASCLLDEFKTGRKAEPEVKEQASPEKVTVGACPVCLESLTSRPASVTVLLIFYNSINDKNNVYLGTTRSRYANGNLELEVTNFRPRGDSENLSRLESSDIYRYSGYRVSDYCVPTHFRSRTCSTFPNQPFPTNSQDPYNCDGGFTSASQSRIQQNLYHLRYTVLHNRRPHGNLTKQPLRPPECHLAPM</sequence>
<evidence type="ECO:0000256" key="1">
    <source>
        <dbReference type="SAM" id="MobiDB-lite"/>
    </source>
</evidence>
<feature type="compositionally biased region" description="Basic residues" evidence="1">
    <location>
        <begin position="1"/>
        <end position="18"/>
    </location>
</feature>
<feature type="compositionally biased region" description="Low complexity" evidence="1">
    <location>
        <begin position="26"/>
        <end position="35"/>
    </location>
</feature>
<keyword evidence="3" id="KW-1185">Reference proteome</keyword>